<evidence type="ECO:0000259" key="4">
    <source>
        <dbReference type="PROSITE" id="PS50600"/>
    </source>
</evidence>
<gene>
    <name evidence="5" type="ORF">PF004_g32913</name>
</gene>
<organism evidence="5 6">
    <name type="scientific">Phytophthora fragariae</name>
    <dbReference type="NCBI Taxonomy" id="53985"/>
    <lineage>
        <taxon>Eukaryota</taxon>
        <taxon>Sar</taxon>
        <taxon>Stramenopiles</taxon>
        <taxon>Oomycota</taxon>
        <taxon>Peronosporomycetes</taxon>
        <taxon>Peronosporales</taxon>
        <taxon>Peronosporaceae</taxon>
        <taxon>Phytophthora</taxon>
    </lineage>
</organism>
<reference evidence="5 6" key="1">
    <citation type="submission" date="2018-09" db="EMBL/GenBank/DDBJ databases">
        <title>Genomic investigation of the strawberry pathogen Phytophthora fragariae indicates pathogenicity is determined by transcriptional variation in three key races.</title>
        <authorList>
            <person name="Adams T.M."/>
            <person name="Armitage A.D."/>
            <person name="Sobczyk M.K."/>
            <person name="Bates H.J."/>
            <person name="Dunwell J.M."/>
            <person name="Nellist C.F."/>
            <person name="Harrison R.J."/>
        </authorList>
    </citation>
    <scope>NUCLEOTIDE SEQUENCE [LARGE SCALE GENOMIC DNA]</scope>
    <source>
        <strain evidence="5 6">BC-23</strain>
    </source>
</reference>
<dbReference type="InterPro" id="IPR038765">
    <property type="entry name" value="Papain-like_cys_pep_sf"/>
</dbReference>
<keyword evidence="3" id="KW-0378">Hydrolase</keyword>
<sequence length="56" mass="6396">MTKKTRSKDAVQVDVALRNRIMGYAKESAVESIFVPVNFMNAHWCCLVIKVQAKRI</sequence>
<comment type="similarity">
    <text evidence="1">Belongs to the peptidase C48 family.</text>
</comment>
<dbReference type="GO" id="GO:0006508">
    <property type="term" value="P:proteolysis"/>
    <property type="evidence" value="ECO:0007669"/>
    <property type="project" value="UniProtKB-KW"/>
</dbReference>
<comment type="caution">
    <text evidence="5">The sequence shown here is derived from an EMBL/GenBank/DDBJ whole genome shotgun (WGS) entry which is preliminary data.</text>
</comment>
<dbReference type="Gene3D" id="3.30.310.130">
    <property type="entry name" value="Ubiquitin-related"/>
    <property type="match status" value="1"/>
</dbReference>
<name>A0A6G0M5H8_9STRA</name>
<evidence type="ECO:0000256" key="1">
    <source>
        <dbReference type="ARBA" id="ARBA00005234"/>
    </source>
</evidence>
<feature type="domain" description="Ubiquitin-like protease family profile" evidence="4">
    <location>
        <begin position="1"/>
        <end position="56"/>
    </location>
</feature>
<proteinExistence type="inferred from homology"/>
<evidence type="ECO:0000256" key="2">
    <source>
        <dbReference type="ARBA" id="ARBA00022670"/>
    </source>
</evidence>
<evidence type="ECO:0000256" key="3">
    <source>
        <dbReference type="ARBA" id="ARBA00022801"/>
    </source>
</evidence>
<keyword evidence="2" id="KW-0645">Protease</keyword>
<dbReference type="AlphaFoldDB" id="A0A6G0M5H8"/>
<accession>A0A6G0M5H8</accession>
<evidence type="ECO:0000313" key="6">
    <source>
        <dbReference type="Proteomes" id="UP000476176"/>
    </source>
</evidence>
<dbReference type="SUPFAM" id="SSF54001">
    <property type="entry name" value="Cysteine proteinases"/>
    <property type="match status" value="1"/>
</dbReference>
<dbReference type="EMBL" id="QXGC01012055">
    <property type="protein sequence ID" value="KAE9149819.1"/>
    <property type="molecule type" value="Genomic_DNA"/>
</dbReference>
<evidence type="ECO:0000313" key="5">
    <source>
        <dbReference type="EMBL" id="KAE9149819.1"/>
    </source>
</evidence>
<dbReference type="PROSITE" id="PS50600">
    <property type="entry name" value="ULP_PROTEASE"/>
    <property type="match status" value="1"/>
</dbReference>
<dbReference type="GO" id="GO:0008234">
    <property type="term" value="F:cysteine-type peptidase activity"/>
    <property type="evidence" value="ECO:0007669"/>
    <property type="project" value="InterPro"/>
</dbReference>
<dbReference type="InterPro" id="IPR003653">
    <property type="entry name" value="Peptidase_C48_C"/>
</dbReference>
<dbReference type="Proteomes" id="UP000476176">
    <property type="component" value="Unassembled WGS sequence"/>
</dbReference>
<protein>
    <recommendedName>
        <fullName evidence="4">Ubiquitin-like protease family profile domain-containing protein</fullName>
    </recommendedName>
</protein>